<dbReference type="PIRSF" id="PIRSF003107">
    <property type="entry name" value="PhoU"/>
    <property type="match status" value="1"/>
</dbReference>
<dbReference type="Proteomes" id="UP000177187">
    <property type="component" value="Unassembled WGS sequence"/>
</dbReference>
<dbReference type="GO" id="GO:0045936">
    <property type="term" value="P:negative regulation of phosphate metabolic process"/>
    <property type="evidence" value="ECO:0007669"/>
    <property type="project" value="InterPro"/>
</dbReference>
<comment type="subunit">
    <text evidence="1">Homodimer.</text>
</comment>
<keyword evidence="1" id="KW-0963">Cytoplasm</keyword>
<keyword evidence="1" id="KW-0813">Transport</keyword>
<dbReference type="PANTHER" id="PTHR42930:SF3">
    <property type="entry name" value="PHOSPHATE-SPECIFIC TRANSPORT SYSTEM ACCESSORY PROTEIN PHOU"/>
    <property type="match status" value="1"/>
</dbReference>
<feature type="domain" description="PhoU" evidence="2">
    <location>
        <begin position="129"/>
        <end position="222"/>
    </location>
</feature>
<keyword evidence="1" id="KW-0592">Phosphate transport</keyword>
<accession>A0A1F5FIQ5</accession>
<dbReference type="GO" id="GO:0005737">
    <property type="term" value="C:cytoplasm"/>
    <property type="evidence" value="ECO:0007669"/>
    <property type="project" value="UniProtKB-SubCell"/>
</dbReference>
<organism evidence="3 4">
    <name type="scientific">Candidatus Coatesbacteria bacterium RBG_13_66_14</name>
    <dbReference type="NCBI Taxonomy" id="1817816"/>
    <lineage>
        <taxon>Bacteria</taxon>
        <taxon>Candidatus Coatesiibacteriota</taxon>
    </lineage>
</organism>
<evidence type="ECO:0000256" key="1">
    <source>
        <dbReference type="PIRNR" id="PIRNR003107"/>
    </source>
</evidence>
<evidence type="ECO:0000259" key="2">
    <source>
        <dbReference type="Pfam" id="PF01895"/>
    </source>
</evidence>
<dbReference type="InterPro" id="IPR038078">
    <property type="entry name" value="PhoU-like_sf"/>
</dbReference>
<dbReference type="NCBIfam" id="TIGR02135">
    <property type="entry name" value="phoU_full"/>
    <property type="match status" value="1"/>
</dbReference>
<dbReference type="InterPro" id="IPR028366">
    <property type="entry name" value="PhoU"/>
</dbReference>
<comment type="similarity">
    <text evidence="1">Belongs to the PhoU family.</text>
</comment>
<feature type="domain" description="PhoU" evidence="2">
    <location>
        <begin position="13"/>
        <end position="100"/>
    </location>
</feature>
<gene>
    <name evidence="3" type="ORF">A2Y64_00210</name>
</gene>
<evidence type="ECO:0000313" key="3">
    <source>
        <dbReference type="EMBL" id="OGD79462.1"/>
    </source>
</evidence>
<protein>
    <recommendedName>
        <fullName evidence="1">Phosphate-specific transport system accessory protein PhoU</fullName>
    </recommendedName>
</protein>
<dbReference type="AlphaFoldDB" id="A0A1F5FIQ5"/>
<dbReference type="GO" id="GO:0006817">
    <property type="term" value="P:phosphate ion transport"/>
    <property type="evidence" value="ECO:0007669"/>
    <property type="project" value="UniProtKB-KW"/>
</dbReference>
<dbReference type="PANTHER" id="PTHR42930">
    <property type="entry name" value="PHOSPHATE-SPECIFIC TRANSPORT SYSTEM ACCESSORY PROTEIN PHOU"/>
    <property type="match status" value="1"/>
</dbReference>
<dbReference type="InterPro" id="IPR026022">
    <property type="entry name" value="PhoU_dom"/>
</dbReference>
<comment type="subcellular location">
    <subcellularLocation>
        <location evidence="1">Cytoplasm</location>
    </subcellularLocation>
</comment>
<dbReference type="GO" id="GO:0030643">
    <property type="term" value="P:intracellular phosphate ion homeostasis"/>
    <property type="evidence" value="ECO:0007669"/>
    <property type="project" value="InterPro"/>
</dbReference>
<reference evidence="3 4" key="1">
    <citation type="journal article" date="2016" name="Nat. Commun.">
        <title>Thousands of microbial genomes shed light on interconnected biogeochemical processes in an aquifer system.</title>
        <authorList>
            <person name="Anantharaman K."/>
            <person name="Brown C.T."/>
            <person name="Hug L.A."/>
            <person name="Sharon I."/>
            <person name="Castelle C.J."/>
            <person name="Probst A.J."/>
            <person name="Thomas B.C."/>
            <person name="Singh A."/>
            <person name="Wilkins M.J."/>
            <person name="Karaoz U."/>
            <person name="Brodie E.L."/>
            <person name="Williams K.H."/>
            <person name="Hubbard S.S."/>
            <person name="Banfield J.F."/>
        </authorList>
    </citation>
    <scope>NUCLEOTIDE SEQUENCE [LARGE SCALE GENOMIC DNA]</scope>
</reference>
<sequence>MLIKRLEALNERLKEMADLTRSMLDDSLKALEALDTDLAARVADSDELLVNQMETWNLEEAIHVITLFQPMGKNVRLLVAIILINRDLERIADHAENIANHARYLASPEPQPGSGHGAPREIEIPKELLAMGEIARKMVADSLRAYTDEDEGLAKRVIAGDEELNDLTARTVRLLIGRMSGGCRDGESGDGPELTETCWRLALIARNLERVGDHATNIAESVLFVVESHLHLHHKHEIVRELEAMRKKKRPRGDG</sequence>
<dbReference type="Gene3D" id="1.20.58.220">
    <property type="entry name" value="Phosphate transport system protein phou homolog 2, domain 2"/>
    <property type="match status" value="1"/>
</dbReference>
<dbReference type="Pfam" id="PF01895">
    <property type="entry name" value="PhoU"/>
    <property type="match status" value="2"/>
</dbReference>
<dbReference type="SUPFAM" id="SSF109755">
    <property type="entry name" value="PhoU-like"/>
    <property type="match status" value="1"/>
</dbReference>
<dbReference type="STRING" id="1817816.A2Y64_00210"/>
<comment type="caution">
    <text evidence="3">The sequence shown here is derived from an EMBL/GenBank/DDBJ whole genome shotgun (WGS) entry which is preliminary data.</text>
</comment>
<comment type="function">
    <text evidence="1">Plays a role in the regulation of phosphate uptake.</text>
</comment>
<name>A0A1F5FIQ5_9BACT</name>
<dbReference type="EMBL" id="MFAF01000010">
    <property type="protein sequence ID" value="OGD79462.1"/>
    <property type="molecule type" value="Genomic_DNA"/>
</dbReference>
<proteinExistence type="inferred from homology"/>
<evidence type="ECO:0000313" key="4">
    <source>
        <dbReference type="Proteomes" id="UP000177187"/>
    </source>
</evidence>